<keyword evidence="2" id="KW-0812">Transmembrane</keyword>
<feature type="region of interest" description="Disordered" evidence="1">
    <location>
        <begin position="192"/>
        <end position="240"/>
    </location>
</feature>
<gene>
    <name evidence="3" type="ORF">PSYJA_18676</name>
</gene>
<evidence type="ECO:0000313" key="3">
    <source>
        <dbReference type="EMBL" id="EGH30887.1"/>
    </source>
</evidence>
<keyword evidence="2" id="KW-0472">Membrane</keyword>
<evidence type="ECO:0000256" key="1">
    <source>
        <dbReference type="SAM" id="MobiDB-lite"/>
    </source>
</evidence>
<dbReference type="EMBL" id="AEAH01000868">
    <property type="protein sequence ID" value="EGH30887.1"/>
    <property type="molecule type" value="Genomic_DNA"/>
</dbReference>
<feature type="transmembrane region" description="Helical" evidence="2">
    <location>
        <begin position="14"/>
        <end position="38"/>
    </location>
</feature>
<dbReference type="InterPro" id="IPR008620">
    <property type="entry name" value="FixH"/>
</dbReference>
<dbReference type="Proteomes" id="UP000004471">
    <property type="component" value="Unassembled WGS sequence"/>
</dbReference>
<proteinExistence type="predicted"/>
<reference evidence="3 4" key="1">
    <citation type="journal article" date="2011" name="PLoS Pathog.">
        <title>Dynamic evolution of pathogenicity revealed by sequencing and comparative genomics of 19 Pseudomonas syringae isolates.</title>
        <authorList>
            <person name="Baltrus D.A."/>
            <person name="Nishimura M.T."/>
            <person name="Romanchuk A."/>
            <person name="Chang J.H."/>
            <person name="Mukhtar M.S."/>
            <person name="Cherkis K."/>
            <person name="Roach J."/>
            <person name="Grant S.R."/>
            <person name="Jones C.D."/>
            <person name="Dangl J.L."/>
        </authorList>
    </citation>
    <scope>NUCLEOTIDE SEQUENCE [LARGE SCALE GENOMIC DNA]</scope>
    <source>
        <strain evidence="4">M301072PT</strain>
    </source>
</reference>
<evidence type="ECO:0008006" key="5">
    <source>
        <dbReference type="Google" id="ProtNLM"/>
    </source>
</evidence>
<protein>
    <recommendedName>
        <fullName evidence="5">FixH family protein</fullName>
    </recommendedName>
</protein>
<keyword evidence="2" id="KW-1133">Transmembrane helix</keyword>
<accession>F3FL01</accession>
<dbReference type="Pfam" id="PF05751">
    <property type="entry name" value="FixH"/>
    <property type="match status" value="1"/>
</dbReference>
<evidence type="ECO:0000313" key="4">
    <source>
        <dbReference type="Proteomes" id="UP000004471"/>
    </source>
</evidence>
<dbReference type="AlphaFoldDB" id="F3FL01"/>
<name>F3FL01_PSESX</name>
<evidence type="ECO:0000256" key="2">
    <source>
        <dbReference type="SAM" id="Phobius"/>
    </source>
</evidence>
<comment type="caution">
    <text evidence="3">The sequence shown here is derived from an EMBL/GenBank/DDBJ whole genome shotgun (WGS) entry which is preliminary data.</text>
</comment>
<organism evidence="3 4">
    <name type="scientific">Pseudomonas syringae pv. japonica str. M301072</name>
    <dbReference type="NCBI Taxonomy" id="629262"/>
    <lineage>
        <taxon>Bacteria</taxon>
        <taxon>Pseudomonadati</taxon>
        <taxon>Pseudomonadota</taxon>
        <taxon>Gammaproteobacteria</taxon>
        <taxon>Pseudomonadales</taxon>
        <taxon>Pseudomonadaceae</taxon>
        <taxon>Pseudomonas</taxon>
        <taxon>Pseudomonas syringae</taxon>
    </lineage>
</organism>
<dbReference type="HOGENOM" id="CLU_100979_0_0_6"/>
<dbReference type="PATRIC" id="fig|629262.5.peg.3098"/>
<sequence>MPAATAASPWYRHLWPWIIIAILTGSVTLSLSMVFIAVTHPDPLVTDNYYEAGKGINRSLNREVLAQTLKLHARLKMDELTGEVELRLSGNSNPERLELNLISPTRPDSDRRVFLSRSSSEPGRYIGQLQDKVNGRRFVELLGVEGEQTWRLFEEEQIGTNDVTLGDEPLQAAQRRKTERGKALLPRAGALLPLRPAGSGGQPFQRGGARCNPTAVLPRLPGSNRGHRRERSGQLLPPSQ</sequence>